<protein>
    <submittedName>
        <fullName evidence="1">CLUMA_CG000507, isoform A</fullName>
    </submittedName>
</protein>
<evidence type="ECO:0000313" key="1">
    <source>
        <dbReference type="EMBL" id="CRK86671.1"/>
    </source>
</evidence>
<keyword evidence="2" id="KW-1185">Reference proteome</keyword>
<gene>
    <name evidence="1" type="ORF">CLUMA_CG000507</name>
</gene>
<sequence length="159" mass="18744">MTMKKLKIAIHLTSHKINRKRVKVHLNCVSFSDLHPAVSRYFYITRYYNEMYDEREMRFSCLSSDLFHLNAAHHRLSHHAVKQTFLFCCSLSSRFSTYLQGAVHRSASAGSLQVILRKSLIRRPHIKVQLQTNRQTCSCYQTIFQSHRMETEELLSTHK</sequence>
<proteinExistence type="predicted"/>
<accession>A0A1J1HFC7</accession>
<evidence type="ECO:0000313" key="2">
    <source>
        <dbReference type="Proteomes" id="UP000183832"/>
    </source>
</evidence>
<dbReference type="AlphaFoldDB" id="A0A1J1HFC7"/>
<dbReference type="EMBL" id="CVRI01000002">
    <property type="protein sequence ID" value="CRK86671.1"/>
    <property type="molecule type" value="Genomic_DNA"/>
</dbReference>
<reference evidence="1 2" key="1">
    <citation type="submission" date="2015-04" db="EMBL/GenBank/DDBJ databases">
        <authorList>
            <person name="Syromyatnikov M.Y."/>
            <person name="Popov V.N."/>
        </authorList>
    </citation>
    <scope>NUCLEOTIDE SEQUENCE [LARGE SCALE GENOMIC DNA]</scope>
</reference>
<organism evidence="1 2">
    <name type="scientific">Clunio marinus</name>
    <dbReference type="NCBI Taxonomy" id="568069"/>
    <lineage>
        <taxon>Eukaryota</taxon>
        <taxon>Metazoa</taxon>
        <taxon>Ecdysozoa</taxon>
        <taxon>Arthropoda</taxon>
        <taxon>Hexapoda</taxon>
        <taxon>Insecta</taxon>
        <taxon>Pterygota</taxon>
        <taxon>Neoptera</taxon>
        <taxon>Endopterygota</taxon>
        <taxon>Diptera</taxon>
        <taxon>Nematocera</taxon>
        <taxon>Chironomoidea</taxon>
        <taxon>Chironomidae</taxon>
        <taxon>Clunio</taxon>
    </lineage>
</organism>
<dbReference type="Proteomes" id="UP000183832">
    <property type="component" value="Unassembled WGS sequence"/>
</dbReference>
<name>A0A1J1HFC7_9DIPT</name>